<sequence>MSVSNASSIPPRPPRRANIGFETIVNKKLASNQRKKKAEKNPGVGGSLKLLIQSIFLSLVWLWRMTIRILNVWKIRIYSKIFLPKTRVGVDTTGNEKLQRSRRDGFRVYKRKETLEKETENKEKRLETPLKAGKQAFEVLPSSSERSFLVDDCVEMENEFISNS</sequence>
<keyword evidence="3" id="KW-1185">Reference proteome</keyword>
<keyword evidence="1" id="KW-0472">Membrane</keyword>
<evidence type="ECO:0000313" key="2">
    <source>
        <dbReference type="EMBL" id="CAJ1949040.1"/>
    </source>
</evidence>
<evidence type="ECO:0000256" key="1">
    <source>
        <dbReference type="SAM" id="Phobius"/>
    </source>
</evidence>
<dbReference type="EMBL" id="OY731401">
    <property type="protein sequence ID" value="CAJ1949040.1"/>
    <property type="molecule type" value="Genomic_DNA"/>
</dbReference>
<dbReference type="Gramene" id="rna-AYBTSS11_LOCUS13522">
    <property type="protein sequence ID" value="CAJ1949040.1"/>
    <property type="gene ID" value="gene-AYBTSS11_LOCUS13522"/>
</dbReference>
<keyword evidence="1" id="KW-1133">Transmembrane helix</keyword>
<name>A0AA86VY81_9FABA</name>
<keyword evidence="1" id="KW-0812">Transmembrane</keyword>
<feature type="transmembrane region" description="Helical" evidence="1">
    <location>
        <begin position="50"/>
        <end position="70"/>
    </location>
</feature>
<proteinExistence type="predicted"/>
<gene>
    <name evidence="2" type="ORF">AYBTSS11_LOCUS13522</name>
</gene>
<evidence type="ECO:0000313" key="3">
    <source>
        <dbReference type="Proteomes" id="UP001189624"/>
    </source>
</evidence>
<reference evidence="2" key="1">
    <citation type="submission" date="2023-10" db="EMBL/GenBank/DDBJ databases">
        <authorList>
            <person name="Domelevo Entfellner J.-B."/>
        </authorList>
    </citation>
    <scope>NUCLEOTIDE SEQUENCE</scope>
</reference>
<dbReference type="AlphaFoldDB" id="A0AA86VY81"/>
<protein>
    <submittedName>
        <fullName evidence="2">Uncharacterized protein</fullName>
    </submittedName>
</protein>
<organism evidence="2 3">
    <name type="scientific">Sphenostylis stenocarpa</name>
    <dbReference type="NCBI Taxonomy" id="92480"/>
    <lineage>
        <taxon>Eukaryota</taxon>
        <taxon>Viridiplantae</taxon>
        <taxon>Streptophyta</taxon>
        <taxon>Embryophyta</taxon>
        <taxon>Tracheophyta</taxon>
        <taxon>Spermatophyta</taxon>
        <taxon>Magnoliopsida</taxon>
        <taxon>eudicotyledons</taxon>
        <taxon>Gunneridae</taxon>
        <taxon>Pentapetalae</taxon>
        <taxon>rosids</taxon>
        <taxon>fabids</taxon>
        <taxon>Fabales</taxon>
        <taxon>Fabaceae</taxon>
        <taxon>Papilionoideae</taxon>
        <taxon>50 kb inversion clade</taxon>
        <taxon>NPAAA clade</taxon>
        <taxon>indigoferoid/millettioid clade</taxon>
        <taxon>Phaseoleae</taxon>
        <taxon>Sphenostylis</taxon>
    </lineage>
</organism>
<dbReference type="Proteomes" id="UP001189624">
    <property type="component" value="Chromosome 4"/>
</dbReference>
<accession>A0AA86VY81</accession>